<organism evidence="2 3">
    <name type="scientific">Methylobacterium platani</name>
    <dbReference type="NCBI Taxonomy" id="427683"/>
    <lineage>
        <taxon>Bacteria</taxon>
        <taxon>Pseudomonadati</taxon>
        <taxon>Pseudomonadota</taxon>
        <taxon>Alphaproteobacteria</taxon>
        <taxon>Hyphomicrobiales</taxon>
        <taxon>Methylobacteriaceae</taxon>
        <taxon>Methylobacterium</taxon>
    </lineage>
</organism>
<dbReference type="EMBL" id="LWHQ01000006">
    <property type="protein sequence ID" value="OAS27337.1"/>
    <property type="molecule type" value="Genomic_DNA"/>
</dbReference>
<protein>
    <recommendedName>
        <fullName evidence="1">AB hydrolase-1 domain-containing protein</fullName>
    </recommendedName>
</protein>
<dbReference type="Pfam" id="PF00561">
    <property type="entry name" value="Abhydrolase_1"/>
    <property type="match status" value="1"/>
</dbReference>
<dbReference type="Proteomes" id="UP000078316">
    <property type="component" value="Unassembled WGS sequence"/>
</dbReference>
<dbReference type="InterPro" id="IPR029058">
    <property type="entry name" value="AB_hydrolase_fold"/>
</dbReference>
<proteinExistence type="predicted"/>
<dbReference type="AlphaFoldDB" id="A0A179SHM6"/>
<dbReference type="STRING" id="427683.A5481_02650"/>
<sequence>MPSATINGHRMHYEVHGTGEPVILSGGWGTFCHGGERHLPQGLTERYSVVIFDHRGIGESDDDLSVPATTALYAEDVIGLSQHLGIAQAHLVGLIGMGACIMQEVAIRRPELARSMVNTGAWIAVDRFLADQLQMLLDVHAESGFLTFQKVVSLLSFEPDYYARTIDRLLGETGVWSELNGRVPAHARLIEACLAHDARDRAGAIRAPTLVQHAGLDQVTGPRTTKPIEAAIPNAEGLDMPLAAHVIAGSTRKAEFADALLGFLARH</sequence>
<dbReference type="PANTHER" id="PTHR43433">
    <property type="entry name" value="HYDROLASE, ALPHA/BETA FOLD FAMILY PROTEIN"/>
    <property type="match status" value="1"/>
</dbReference>
<dbReference type="SUPFAM" id="SSF53474">
    <property type="entry name" value="alpha/beta-Hydrolases"/>
    <property type="match status" value="1"/>
</dbReference>
<comment type="caution">
    <text evidence="2">The sequence shown here is derived from an EMBL/GenBank/DDBJ whole genome shotgun (WGS) entry which is preliminary data.</text>
</comment>
<dbReference type="Gene3D" id="3.40.50.1820">
    <property type="entry name" value="alpha/beta hydrolase"/>
    <property type="match status" value="1"/>
</dbReference>
<reference evidence="2 3" key="1">
    <citation type="submission" date="2016-04" db="EMBL/GenBank/DDBJ databases">
        <authorList>
            <person name="Evans L.H."/>
            <person name="Alamgir A."/>
            <person name="Owens N."/>
            <person name="Weber N.D."/>
            <person name="Virtaneva K."/>
            <person name="Barbian K."/>
            <person name="Babar A."/>
            <person name="Rosenke K."/>
        </authorList>
    </citation>
    <scope>NUCLEOTIDE SEQUENCE [LARGE SCALE GENOMIC DNA]</scope>
    <source>
        <strain evidence="2 3">PMB02</strain>
    </source>
</reference>
<gene>
    <name evidence="2" type="ORF">A5481_02650</name>
</gene>
<accession>A0A179SHM6</accession>
<evidence type="ECO:0000259" key="1">
    <source>
        <dbReference type="Pfam" id="PF00561"/>
    </source>
</evidence>
<dbReference type="OrthoDB" id="9780765at2"/>
<evidence type="ECO:0000313" key="2">
    <source>
        <dbReference type="EMBL" id="OAS27337.1"/>
    </source>
</evidence>
<dbReference type="InterPro" id="IPR050471">
    <property type="entry name" value="AB_hydrolase"/>
</dbReference>
<feature type="domain" description="AB hydrolase-1" evidence="1">
    <location>
        <begin position="21"/>
        <end position="247"/>
    </location>
</feature>
<name>A0A179SHM6_9HYPH</name>
<dbReference type="InterPro" id="IPR000073">
    <property type="entry name" value="AB_hydrolase_1"/>
</dbReference>
<dbReference type="RefSeq" id="WP_048433307.1">
    <property type="nucleotide sequence ID" value="NZ_LWHQ01000006.1"/>
</dbReference>
<dbReference type="PANTHER" id="PTHR43433:SF5">
    <property type="entry name" value="AB HYDROLASE-1 DOMAIN-CONTAINING PROTEIN"/>
    <property type="match status" value="1"/>
</dbReference>
<evidence type="ECO:0000313" key="3">
    <source>
        <dbReference type="Proteomes" id="UP000078316"/>
    </source>
</evidence>